<evidence type="ECO:0000259" key="5">
    <source>
        <dbReference type="PROSITE" id="PS50931"/>
    </source>
</evidence>
<dbReference type="RefSeq" id="WP_060848528.1">
    <property type="nucleotide sequence ID" value="NZ_AP014704.1"/>
</dbReference>
<dbReference type="GO" id="GO:0003677">
    <property type="term" value="F:DNA binding"/>
    <property type="evidence" value="ECO:0007669"/>
    <property type="project" value="UniProtKB-KW"/>
</dbReference>
<dbReference type="Pfam" id="PF03466">
    <property type="entry name" value="LysR_substrate"/>
    <property type="match status" value="1"/>
</dbReference>
<evidence type="ECO:0000256" key="2">
    <source>
        <dbReference type="ARBA" id="ARBA00023015"/>
    </source>
</evidence>
<evidence type="ECO:0000313" key="6">
    <source>
        <dbReference type="EMBL" id="BAQ47621.1"/>
    </source>
</evidence>
<dbReference type="GO" id="GO:0005829">
    <property type="term" value="C:cytosol"/>
    <property type="evidence" value="ECO:0007669"/>
    <property type="project" value="TreeGrafter"/>
</dbReference>
<reference evidence="6 7" key="1">
    <citation type="journal article" date="2015" name="Genome Announc.">
        <title>Complete Genome Sequence of Methylobacterium aquaticum Strain 22A, Isolated from Racomitrium japonicum Moss.</title>
        <authorList>
            <person name="Tani A."/>
            <person name="Ogura Y."/>
            <person name="Hayashi T."/>
            <person name="Kimbara K."/>
        </authorList>
    </citation>
    <scope>NUCLEOTIDE SEQUENCE [LARGE SCALE GENOMIC DNA]</scope>
    <source>
        <strain evidence="6 7">MA-22A</strain>
    </source>
</reference>
<dbReference type="PANTHER" id="PTHR30419:SF8">
    <property type="entry name" value="NITROGEN ASSIMILATION TRANSCRIPTIONAL ACTIVATOR-RELATED"/>
    <property type="match status" value="1"/>
</dbReference>
<proteinExistence type="inferred from homology"/>
<dbReference type="Gene3D" id="3.40.190.10">
    <property type="entry name" value="Periplasmic binding protein-like II"/>
    <property type="match status" value="2"/>
</dbReference>
<sequence>MKSRYLDQRLKLVHLRLVDALETHRSLLRAASILGVTQPALTKSLHEIEGMLQVQLFERHARGVRPTEIGMVLVRAARRILAEVRALDDELDRHTEAGGASVSIGALPVAAAGILPGVLARLKAEHPEIRVDLQQGRTEELLPLLAAGEVDLVVGRLYAPAHPDHFTREPLWSEPISILARTGHPVLSEPAAIDTLRRYEIVLPTVSQRVGQEIEQVMARLGLAPSTSLRSSSSGFIREMLHASDLIAVMPRLMLAGDLLRGTLQVVPLPFAAPDRPAGLILPYDRPLPAGGRIFTECLRTYVREISQAGLADITTGYSKAPKKR</sequence>
<reference evidence="7" key="2">
    <citation type="submission" date="2015-01" db="EMBL/GenBank/DDBJ databases">
        <title>Complete genome sequence of Methylobacterium aquaticum strain 22A.</title>
        <authorList>
            <person name="Tani A."/>
            <person name="Ogura Y."/>
            <person name="Hayashi T."/>
        </authorList>
    </citation>
    <scope>NUCLEOTIDE SEQUENCE [LARGE SCALE GENOMIC DNA]</scope>
    <source>
        <strain evidence="7">MA-22A</strain>
    </source>
</reference>
<dbReference type="InterPro" id="IPR000847">
    <property type="entry name" value="LysR_HTH_N"/>
</dbReference>
<accession>A0A0C6F4I9</accession>
<dbReference type="PATRIC" id="fig|270351.10.peg.4487"/>
<evidence type="ECO:0000256" key="3">
    <source>
        <dbReference type="ARBA" id="ARBA00023125"/>
    </source>
</evidence>
<dbReference type="InterPro" id="IPR050950">
    <property type="entry name" value="HTH-type_LysR_regulators"/>
</dbReference>
<dbReference type="STRING" id="270351.Maq22A_c23315"/>
<feature type="domain" description="HTH lysR-type" evidence="5">
    <location>
        <begin position="10"/>
        <end position="67"/>
    </location>
</feature>
<dbReference type="InterPro" id="IPR036390">
    <property type="entry name" value="WH_DNA-bd_sf"/>
</dbReference>
<dbReference type="KEGG" id="maqu:Maq22A_c23315"/>
<dbReference type="GO" id="GO:0003700">
    <property type="term" value="F:DNA-binding transcription factor activity"/>
    <property type="evidence" value="ECO:0007669"/>
    <property type="project" value="InterPro"/>
</dbReference>
<evidence type="ECO:0000256" key="1">
    <source>
        <dbReference type="ARBA" id="ARBA00009437"/>
    </source>
</evidence>
<organism evidence="6 7">
    <name type="scientific">Methylobacterium aquaticum</name>
    <dbReference type="NCBI Taxonomy" id="270351"/>
    <lineage>
        <taxon>Bacteria</taxon>
        <taxon>Pseudomonadati</taxon>
        <taxon>Pseudomonadota</taxon>
        <taxon>Alphaproteobacteria</taxon>
        <taxon>Hyphomicrobiales</taxon>
        <taxon>Methylobacteriaceae</taxon>
        <taxon>Methylobacterium</taxon>
    </lineage>
</organism>
<gene>
    <name evidence="6" type="primary">lysR</name>
    <name evidence="6" type="ORF">Maq22A_c23315</name>
</gene>
<protein>
    <submittedName>
        <fullName evidence="6">LysR family transcriptional regulator</fullName>
    </submittedName>
</protein>
<dbReference type="EMBL" id="AP014704">
    <property type="protein sequence ID" value="BAQ47621.1"/>
    <property type="molecule type" value="Genomic_DNA"/>
</dbReference>
<dbReference type="PANTHER" id="PTHR30419">
    <property type="entry name" value="HTH-TYPE TRANSCRIPTIONAL REGULATOR YBHD"/>
    <property type="match status" value="1"/>
</dbReference>
<dbReference type="SUPFAM" id="SSF53850">
    <property type="entry name" value="Periplasmic binding protein-like II"/>
    <property type="match status" value="1"/>
</dbReference>
<keyword evidence="4" id="KW-0804">Transcription</keyword>
<dbReference type="SUPFAM" id="SSF46785">
    <property type="entry name" value="Winged helix' DNA-binding domain"/>
    <property type="match status" value="1"/>
</dbReference>
<dbReference type="OrthoDB" id="8479357at2"/>
<comment type="similarity">
    <text evidence="1">Belongs to the LysR transcriptional regulatory family.</text>
</comment>
<dbReference type="InterPro" id="IPR005119">
    <property type="entry name" value="LysR_subst-bd"/>
</dbReference>
<dbReference type="Proteomes" id="UP000061432">
    <property type="component" value="Chromosome"/>
</dbReference>
<dbReference type="Gene3D" id="1.10.10.10">
    <property type="entry name" value="Winged helix-like DNA-binding domain superfamily/Winged helix DNA-binding domain"/>
    <property type="match status" value="1"/>
</dbReference>
<keyword evidence="3" id="KW-0238">DNA-binding</keyword>
<dbReference type="PROSITE" id="PS50931">
    <property type="entry name" value="HTH_LYSR"/>
    <property type="match status" value="1"/>
</dbReference>
<dbReference type="Pfam" id="PF00126">
    <property type="entry name" value="HTH_1"/>
    <property type="match status" value="1"/>
</dbReference>
<name>A0A0C6F4I9_9HYPH</name>
<dbReference type="PRINTS" id="PR00039">
    <property type="entry name" value="HTHLYSR"/>
</dbReference>
<dbReference type="InterPro" id="IPR036388">
    <property type="entry name" value="WH-like_DNA-bd_sf"/>
</dbReference>
<evidence type="ECO:0000256" key="4">
    <source>
        <dbReference type="ARBA" id="ARBA00023163"/>
    </source>
</evidence>
<evidence type="ECO:0000313" key="7">
    <source>
        <dbReference type="Proteomes" id="UP000061432"/>
    </source>
</evidence>
<dbReference type="AlphaFoldDB" id="A0A0C6F4I9"/>
<keyword evidence="2" id="KW-0805">Transcription regulation</keyword>